<comment type="cofactor">
    <cofactor evidence="1">
        <name>heme</name>
        <dbReference type="ChEBI" id="CHEBI:30413"/>
    </cofactor>
</comment>
<evidence type="ECO:0000256" key="7">
    <source>
        <dbReference type="ARBA" id="ARBA00023033"/>
    </source>
</evidence>
<dbReference type="InterPro" id="IPR036396">
    <property type="entry name" value="Cyt_P450_sf"/>
</dbReference>
<feature type="transmembrane region" description="Helical" evidence="9">
    <location>
        <begin position="20"/>
        <end position="38"/>
    </location>
</feature>
<keyword evidence="9" id="KW-0472">Membrane</keyword>
<dbReference type="PANTHER" id="PTHR24279">
    <property type="entry name" value="CYTOCHROME P450"/>
    <property type="match status" value="1"/>
</dbReference>
<dbReference type="EMBL" id="CAXLJM020000015">
    <property type="protein sequence ID" value="CAL8081808.1"/>
    <property type="molecule type" value="Genomic_DNA"/>
</dbReference>
<evidence type="ECO:0000256" key="3">
    <source>
        <dbReference type="ARBA" id="ARBA00022617"/>
    </source>
</evidence>
<evidence type="ECO:0008006" key="12">
    <source>
        <dbReference type="Google" id="ProtNLM"/>
    </source>
</evidence>
<keyword evidence="9" id="KW-1133">Transmembrane helix</keyword>
<sequence length="539" mass="61993">MAGTEKTSVKMHMCNLSLSFKSLLVFIYNIIHSLIYVLSGNQLLKPKIFPKNGIACNDMVELAAGNNNVTITKRVKEVREIPGPRPLPFFGTLYSATSLTATDVSRINEERQKVYGNLVKEEHYWNIPIIIVLGSDEIKKVVRDNSILRPEMEILSIYRSFNPNLYTSLGLVNSQGAMWKRLHRDFGFTTSPKFVRPMLPIFDEIISDTLDMFSEELSTTVKAFPQTLTKFITEVSFYVACGQRVGFVGKQYSLETSKLENFSNCHDKYWHSFHKSMYGFPWWKYFPTKIWREFTAAEDKMMETIAELSDELLRTGTAGGALEQVDKEVTSRSDINIVLLELITGATEPVLHTIIFTLYWITKHDHVYSRVMEEVRKALPSANSPFTNEVMDQIPYLKACIMETFRICPIATNVARFIDHEIQLGDYKIPPYTPLILQTAHACLQDSNFYRAKEYLPERWLLKEGVPPFSPHDRLVMNNFGIGTRACPGRRIAGDIINIFLTKIFRRFTVKFPQGLDIRFEWMMVAKDPINIELIEHDT</sequence>
<evidence type="ECO:0000256" key="6">
    <source>
        <dbReference type="ARBA" id="ARBA00023004"/>
    </source>
</evidence>
<keyword evidence="5 8" id="KW-0560">Oxidoreductase</keyword>
<dbReference type="Gene3D" id="1.10.630.10">
    <property type="entry name" value="Cytochrome P450"/>
    <property type="match status" value="1"/>
</dbReference>
<protein>
    <recommendedName>
        <fullName evidence="12">Cytochrome P450</fullName>
    </recommendedName>
</protein>
<gene>
    <name evidence="10" type="ORF">ODALV1_LOCUS5028</name>
</gene>
<dbReference type="InterPro" id="IPR017972">
    <property type="entry name" value="Cyt_P450_CS"/>
</dbReference>
<keyword evidence="3 8" id="KW-0349">Heme</keyword>
<dbReference type="Pfam" id="PF00067">
    <property type="entry name" value="p450"/>
    <property type="match status" value="1"/>
</dbReference>
<evidence type="ECO:0000256" key="5">
    <source>
        <dbReference type="ARBA" id="ARBA00023002"/>
    </source>
</evidence>
<evidence type="ECO:0000313" key="11">
    <source>
        <dbReference type="Proteomes" id="UP001642540"/>
    </source>
</evidence>
<evidence type="ECO:0000256" key="4">
    <source>
        <dbReference type="ARBA" id="ARBA00022723"/>
    </source>
</evidence>
<keyword evidence="11" id="KW-1185">Reference proteome</keyword>
<keyword evidence="7 8" id="KW-0503">Monooxygenase</keyword>
<dbReference type="InterPro" id="IPR050479">
    <property type="entry name" value="CYP11_CYP27_families"/>
</dbReference>
<evidence type="ECO:0000313" key="10">
    <source>
        <dbReference type="EMBL" id="CAL8081808.1"/>
    </source>
</evidence>
<accession>A0ABP1PZX3</accession>
<organism evidence="10 11">
    <name type="scientific">Orchesella dallaii</name>
    <dbReference type="NCBI Taxonomy" id="48710"/>
    <lineage>
        <taxon>Eukaryota</taxon>
        <taxon>Metazoa</taxon>
        <taxon>Ecdysozoa</taxon>
        <taxon>Arthropoda</taxon>
        <taxon>Hexapoda</taxon>
        <taxon>Collembola</taxon>
        <taxon>Entomobryomorpha</taxon>
        <taxon>Entomobryoidea</taxon>
        <taxon>Orchesellidae</taxon>
        <taxon>Orchesellinae</taxon>
        <taxon>Orchesella</taxon>
    </lineage>
</organism>
<keyword evidence="9" id="KW-0812">Transmembrane</keyword>
<dbReference type="PROSITE" id="PS00086">
    <property type="entry name" value="CYTOCHROME_P450"/>
    <property type="match status" value="1"/>
</dbReference>
<comment type="caution">
    <text evidence="10">The sequence shown here is derived from an EMBL/GenBank/DDBJ whole genome shotgun (WGS) entry which is preliminary data.</text>
</comment>
<evidence type="ECO:0000256" key="1">
    <source>
        <dbReference type="ARBA" id="ARBA00001971"/>
    </source>
</evidence>
<dbReference type="PANTHER" id="PTHR24279:SF120">
    <property type="entry name" value="CYTOCHROME P450"/>
    <property type="match status" value="1"/>
</dbReference>
<dbReference type="Proteomes" id="UP001642540">
    <property type="component" value="Unassembled WGS sequence"/>
</dbReference>
<reference evidence="10 11" key="1">
    <citation type="submission" date="2024-08" db="EMBL/GenBank/DDBJ databases">
        <authorList>
            <person name="Cucini C."/>
            <person name="Frati F."/>
        </authorList>
    </citation>
    <scope>NUCLEOTIDE SEQUENCE [LARGE SCALE GENOMIC DNA]</scope>
</reference>
<keyword evidence="4 8" id="KW-0479">Metal-binding</keyword>
<evidence type="ECO:0000256" key="8">
    <source>
        <dbReference type="RuleBase" id="RU000461"/>
    </source>
</evidence>
<dbReference type="InterPro" id="IPR001128">
    <property type="entry name" value="Cyt_P450"/>
</dbReference>
<comment type="similarity">
    <text evidence="2 8">Belongs to the cytochrome P450 family.</text>
</comment>
<evidence type="ECO:0000256" key="2">
    <source>
        <dbReference type="ARBA" id="ARBA00010617"/>
    </source>
</evidence>
<dbReference type="SUPFAM" id="SSF48264">
    <property type="entry name" value="Cytochrome P450"/>
    <property type="match status" value="1"/>
</dbReference>
<proteinExistence type="inferred from homology"/>
<keyword evidence="6 8" id="KW-0408">Iron</keyword>
<evidence type="ECO:0000256" key="9">
    <source>
        <dbReference type="SAM" id="Phobius"/>
    </source>
</evidence>
<name>A0ABP1PZX3_9HEXA</name>